<sequence>MAPHTVFVCAATGCQGGAVARQLRAFGWEVQTTTRNTDSPAAQALASIGVKVYAGDWNDAAALEVAFAGCDLLFLNLMPDMTNFPAEFEQGQNILRIANAVGVTHVVYSSGIDIPPGKSNPFRDTAFKAKKDLERYLSTAGFQYWTNLRPGFFMANLLSPKVNFMYPEAAETGRYTVIFGPDTPLPMIDHEDIAAFAVAAFQQPDRFHGQHITLVSEMVPFGRALETISRATGKNIHAKYLKDDEIDAAMAKNRLLVLQTTLKEVPVSEATDGKSWGIAMGTFERFVEREKTEFLETYRNVEALKE</sequence>
<dbReference type="SUPFAM" id="SSF51735">
    <property type="entry name" value="NAD(P)-binding Rossmann-fold domains"/>
    <property type="match status" value="1"/>
</dbReference>
<accession>A0AAN7C296</accession>
<comment type="caution">
    <text evidence="5">The sequence shown here is derived from an EMBL/GenBank/DDBJ whole genome shotgun (WGS) entry which is preliminary data.</text>
</comment>
<dbReference type="Proteomes" id="UP001303760">
    <property type="component" value="Unassembled WGS sequence"/>
</dbReference>
<keyword evidence="2" id="KW-0521">NADP</keyword>
<dbReference type="InterPro" id="IPR051164">
    <property type="entry name" value="NmrA-like_oxidored"/>
</dbReference>
<evidence type="ECO:0000256" key="1">
    <source>
        <dbReference type="ARBA" id="ARBA00006328"/>
    </source>
</evidence>
<dbReference type="AlphaFoldDB" id="A0AAN7C296"/>
<dbReference type="GO" id="GO:0016491">
    <property type="term" value="F:oxidoreductase activity"/>
    <property type="evidence" value="ECO:0007669"/>
    <property type="project" value="UniProtKB-KW"/>
</dbReference>
<proteinExistence type="inferred from homology"/>
<dbReference type="PANTHER" id="PTHR42748:SF30">
    <property type="entry name" value="NMRA-LIKE DOMAIN-CONTAINING PROTEIN"/>
    <property type="match status" value="1"/>
</dbReference>
<evidence type="ECO:0000313" key="5">
    <source>
        <dbReference type="EMBL" id="KAK4233482.1"/>
    </source>
</evidence>
<evidence type="ECO:0000256" key="2">
    <source>
        <dbReference type="ARBA" id="ARBA00022857"/>
    </source>
</evidence>
<gene>
    <name evidence="5" type="ORF">C8A03DRAFT_19453</name>
</gene>
<evidence type="ECO:0000259" key="4">
    <source>
        <dbReference type="Pfam" id="PF05368"/>
    </source>
</evidence>
<reference evidence="5" key="1">
    <citation type="journal article" date="2023" name="Mol. Phylogenet. Evol.">
        <title>Genome-scale phylogeny and comparative genomics of the fungal order Sordariales.</title>
        <authorList>
            <person name="Hensen N."/>
            <person name="Bonometti L."/>
            <person name="Westerberg I."/>
            <person name="Brannstrom I.O."/>
            <person name="Guillou S."/>
            <person name="Cros-Aarteil S."/>
            <person name="Calhoun S."/>
            <person name="Haridas S."/>
            <person name="Kuo A."/>
            <person name="Mondo S."/>
            <person name="Pangilinan J."/>
            <person name="Riley R."/>
            <person name="LaButti K."/>
            <person name="Andreopoulos B."/>
            <person name="Lipzen A."/>
            <person name="Chen C."/>
            <person name="Yan M."/>
            <person name="Daum C."/>
            <person name="Ng V."/>
            <person name="Clum A."/>
            <person name="Steindorff A."/>
            <person name="Ohm R.A."/>
            <person name="Martin F."/>
            <person name="Silar P."/>
            <person name="Natvig D.O."/>
            <person name="Lalanne C."/>
            <person name="Gautier V."/>
            <person name="Ament-Velasquez S.L."/>
            <person name="Kruys A."/>
            <person name="Hutchinson M.I."/>
            <person name="Powell A.J."/>
            <person name="Barry K."/>
            <person name="Miller A.N."/>
            <person name="Grigoriev I.V."/>
            <person name="Debuchy R."/>
            <person name="Gladieux P."/>
            <person name="Hiltunen Thoren M."/>
            <person name="Johannesson H."/>
        </authorList>
    </citation>
    <scope>NUCLEOTIDE SEQUENCE</scope>
    <source>
        <strain evidence="5">CBS 532.94</strain>
    </source>
</reference>
<comment type="similarity">
    <text evidence="1">Belongs to the NmrA-type oxidoreductase family.</text>
</comment>
<dbReference type="PANTHER" id="PTHR42748">
    <property type="entry name" value="NITROGEN METABOLITE REPRESSION PROTEIN NMRA FAMILY MEMBER"/>
    <property type="match status" value="1"/>
</dbReference>
<dbReference type="Gene3D" id="3.90.25.10">
    <property type="entry name" value="UDP-galactose 4-epimerase, domain 1"/>
    <property type="match status" value="1"/>
</dbReference>
<dbReference type="InterPro" id="IPR036291">
    <property type="entry name" value="NAD(P)-bd_dom_sf"/>
</dbReference>
<evidence type="ECO:0000313" key="6">
    <source>
        <dbReference type="Proteomes" id="UP001303760"/>
    </source>
</evidence>
<keyword evidence="3" id="KW-0560">Oxidoreductase</keyword>
<protein>
    <recommendedName>
        <fullName evidence="4">NmrA-like domain-containing protein</fullName>
    </recommendedName>
</protein>
<organism evidence="5 6">
    <name type="scientific">Achaetomium macrosporum</name>
    <dbReference type="NCBI Taxonomy" id="79813"/>
    <lineage>
        <taxon>Eukaryota</taxon>
        <taxon>Fungi</taxon>
        <taxon>Dikarya</taxon>
        <taxon>Ascomycota</taxon>
        <taxon>Pezizomycotina</taxon>
        <taxon>Sordariomycetes</taxon>
        <taxon>Sordariomycetidae</taxon>
        <taxon>Sordariales</taxon>
        <taxon>Chaetomiaceae</taxon>
        <taxon>Achaetomium</taxon>
    </lineage>
</organism>
<keyword evidence="6" id="KW-1185">Reference proteome</keyword>
<evidence type="ECO:0000256" key="3">
    <source>
        <dbReference type="ARBA" id="ARBA00023002"/>
    </source>
</evidence>
<dbReference type="GO" id="GO:0005634">
    <property type="term" value="C:nucleus"/>
    <property type="evidence" value="ECO:0007669"/>
    <property type="project" value="TreeGrafter"/>
</dbReference>
<reference evidence="5" key="2">
    <citation type="submission" date="2023-05" db="EMBL/GenBank/DDBJ databases">
        <authorList>
            <consortium name="Lawrence Berkeley National Laboratory"/>
            <person name="Steindorff A."/>
            <person name="Hensen N."/>
            <person name="Bonometti L."/>
            <person name="Westerberg I."/>
            <person name="Brannstrom I.O."/>
            <person name="Guillou S."/>
            <person name="Cros-Aarteil S."/>
            <person name="Calhoun S."/>
            <person name="Haridas S."/>
            <person name="Kuo A."/>
            <person name="Mondo S."/>
            <person name="Pangilinan J."/>
            <person name="Riley R."/>
            <person name="Labutti K."/>
            <person name="Andreopoulos B."/>
            <person name="Lipzen A."/>
            <person name="Chen C."/>
            <person name="Yanf M."/>
            <person name="Daum C."/>
            <person name="Ng V."/>
            <person name="Clum A."/>
            <person name="Ohm R."/>
            <person name="Martin F."/>
            <person name="Silar P."/>
            <person name="Natvig D."/>
            <person name="Lalanne C."/>
            <person name="Gautier V."/>
            <person name="Ament-Velasquez S.L."/>
            <person name="Kruys A."/>
            <person name="Hutchinson M.I."/>
            <person name="Powell A.J."/>
            <person name="Barry K."/>
            <person name="Miller A.N."/>
            <person name="Grigoriev I.V."/>
            <person name="Debuchy R."/>
            <person name="Gladieux P."/>
            <person name="Thoren M.H."/>
            <person name="Johannesson H."/>
        </authorList>
    </citation>
    <scope>NUCLEOTIDE SEQUENCE</scope>
    <source>
        <strain evidence="5">CBS 532.94</strain>
    </source>
</reference>
<feature type="domain" description="NmrA-like" evidence="4">
    <location>
        <begin position="5"/>
        <end position="302"/>
    </location>
</feature>
<dbReference type="Gene3D" id="3.40.50.720">
    <property type="entry name" value="NAD(P)-binding Rossmann-like Domain"/>
    <property type="match status" value="1"/>
</dbReference>
<dbReference type="EMBL" id="MU860545">
    <property type="protein sequence ID" value="KAK4233482.1"/>
    <property type="molecule type" value="Genomic_DNA"/>
</dbReference>
<dbReference type="Pfam" id="PF05368">
    <property type="entry name" value="NmrA"/>
    <property type="match status" value="1"/>
</dbReference>
<dbReference type="InterPro" id="IPR008030">
    <property type="entry name" value="NmrA-like"/>
</dbReference>
<name>A0AAN7C296_9PEZI</name>